<accession>A0A8K0X0P2</accession>
<reference evidence="3" key="1">
    <citation type="journal article" date="2021" name="Nat. Commun.">
        <title>Genetic determinants of endophytism in the Arabidopsis root mycobiome.</title>
        <authorList>
            <person name="Mesny F."/>
            <person name="Miyauchi S."/>
            <person name="Thiergart T."/>
            <person name="Pickel B."/>
            <person name="Atanasova L."/>
            <person name="Karlsson M."/>
            <person name="Huettel B."/>
            <person name="Barry K.W."/>
            <person name="Haridas S."/>
            <person name="Chen C."/>
            <person name="Bauer D."/>
            <person name="Andreopoulos W."/>
            <person name="Pangilinan J."/>
            <person name="LaButti K."/>
            <person name="Riley R."/>
            <person name="Lipzen A."/>
            <person name="Clum A."/>
            <person name="Drula E."/>
            <person name="Henrissat B."/>
            <person name="Kohler A."/>
            <person name="Grigoriev I.V."/>
            <person name="Martin F.M."/>
            <person name="Hacquard S."/>
        </authorList>
    </citation>
    <scope>NUCLEOTIDE SEQUENCE</scope>
    <source>
        <strain evidence="3">MPI-CAGE-AT-0016</strain>
    </source>
</reference>
<evidence type="ECO:0000313" key="4">
    <source>
        <dbReference type="Proteomes" id="UP000813385"/>
    </source>
</evidence>
<dbReference type="OrthoDB" id="5287295at2759"/>
<keyword evidence="2" id="KW-0732">Signal</keyword>
<dbReference type="EMBL" id="JAGPXD010000006">
    <property type="protein sequence ID" value="KAH7349806.1"/>
    <property type="molecule type" value="Genomic_DNA"/>
</dbReference>
<keyword evidence="4" id="KW-1185">Reference proteome</keyword>
<proteinExistence type="predicted"/>
<organism evidence="3 4">
    <name type="scientific">Plectosphaerella cucumerina</name>
    <dbReference type="NCBI Taxonomy" id="40658"/>
    <lineage>
        <taxon>Eukaryota</taxon>
        <taxon>Fungi</taxon>
        <taxon>Dikarya</taxon>
        <taxon>Ascomycota</taxon>
        <taxon>Pezizomycotina</taxon>
        <taxon>Sordariomycetes</taxon>
        <taxon>Hypocreomycetidae</taxon>
        <taxon>Glomerellales</taxon>
        <taxon>Plectosphaerellaceae</taxon>
        <taxon>Plectosphaerella</taxon>
    </lineage>
</organism>
<dbReference type="AlphaFoldDB" id="A0A8K0X0P2"/>
<keyword evidence="1" id="KW-0812">Transmembrane</keyword>
<evidence type="ECO:0000256" key="2">
    <source>
        <dbReference type="SAM" id="SignalP"/>
    </source>
</evidence>
<gene>
    <name evidence="3" type="ORF">B0T11DRAFT_321634</name>
</gene>
<evidence type="ECO:0000313" key="3">
    <source>
        <dbReference type="EMBL" id="KAH7349806.1"/>
    </source>
</evidence>
<protein>
    <submittedName>
        <fullName evidence="3">Uncharacterized protein</fullName>
    </submittedName>
</protein>
<feature type="transmembrane region" description="Helical" evidence="1">
    <location>
        <begin position="105"/>
        <end position="125"/>
    </location>
</feature>
<feature type="chain" id="PRO_5035453163" evidence="2">
    <location>
        <begin position="17"/>
        <end position="231"/>
    </location>
</feature>
<feature type="transmembrane region" description="Helical" evidence="1">
    <location>
        <begin position="151"/>
        <end position="175"/>
    </location>
</feature>
<comment type="caution">
    <text evidence="3">The sequence shown here is derived from an EMBL/GenBank/DDBJ whole genome shotgun (WGS) entry which is preliminary data.</text>
</comment>
<feature type="signal peptide" evidence="2">
    <location>
        <begin position="1"/>
        <end position="16"/>
    </location>
</feature>
<dbReference type="Proteomes" id="UP000813385">
    <property type="component" value="Unassembled WGS sequence"/>
</dbReference>
<evidence type="ECO:0000256" key="1">
    <source>
        <dbReference type="SAM" id="Phobius"/>
    </source>
</evidence>
<name>A0A8K0X0P2_9PEZI</name>
<sequence>MKIIQLLFTLAPVALASPVSRSEGSQDVHIVLELSKLSAVTAVLHSNTELAYTPSPYDMKSLYDDSRYMMRQNLAGFLLLAGQPPSLSAGMTAKKSIYDRWLMTRFTIAFVILTVFEVTIVLFSMNAESKLAADLIGDAPDLSAERATTDFLLFMSGVTAAQLLFLVFGITLLFLNTEVPDKKPDVWVYKGTPPAAIMEERSLPISKFSSTGGEEVAVTRRLGLGLSRERL</sequence>
<keyword evidence="1" id="KW-1133">Transmembrane helix</keyword>
<keyword evidence="1" id="KW-0472">Membrane</keyword>